<evidence type="ECO:0000256" key="3">
    <source>
        <dbReference type="ARBA" id="ARBA00022777"/>
    </source>
</evidence>
<dbReference type="PANTHER" id="PTHR11042">
    <property type="entry name" value="EUKARYOTIC TRANSLATION INITIATION FACTOR 2-ALPHA KINASE EIF2-ALPHA KINASE -RELATED"/>
    <property type="match status" value="1"/>
</dbReference>
<sequence>MKLTTAVAKPTPNPSTQYRENVPRSKLIFTSIASTSELTFRKLREISQGVRRYHSQCYGGYDGWSWLDTVERMDLATGQWEAVSSMGTKRNDCAAVVQGQHIYAIGGYDGGSRLETLERMDVATGQWEVVGSMGTKRSACAAVVQGRHIYAIGGHGNMLGLETVERLDVGTGQWEGAASRTELVEAVTLLSALHRKFRAVCEERSRTRAETLLARLEGHVTGRARGARVSEAVRPLRECWASAQRAVREAVARVEPGAAQVSEELQWAVRGRDEARERHIRGLEALLSRDSEQTSGGTELCERRRVLQEEEAGMELSGRGAGVAPQSAAADLQGTVESAVAAYRAWNEGVESAHRDTERAVATLRGQLQGLFHFADTDSADASAEESSEMVDALQRAQTALEAEQWALQAKPATGPTPIYALVAAGRAVLAEVKGEAEELKVLVGIQEEVEQLRRAQDAAREGRPGAAAAELRGTTRMLRRQRMSLSPLRLTLGQHKLDLEEQSEEPVGAGAPAQRKRKRTESAVEEAEARVEAKVAEVRSAQDRMHAATCTLVALESQFPEVLSHMEHAVPAELLPLWRPERTREDFVEYVLHARQGVRHEVWRAKDTHGQQFAVKEFRIACNDPGALRALWREASLLHRMRHPAITPVVALFPFVTAGSATCYGLQMPWYEHGQLDEWKAAQQPDKGAVRRGMLRVLEAVAHLHGSKVVHGDIKPENILVDASGRPHLLDFDISVDNTRRTSVLYARQTTVQGVRGTSGYIAPEMAATGPTPATDMFAFGMTLAAVSPPEGQRGAELQELLRVLSAEDPAVRPSAAQACQHLYFTGVWEWRREQTRVCCMDAERSVCGGAEHRLSGGVECTNRVGAPHFVCVRCLAAHALRESERRSGRVGCPHVQDPTAEYESCEYTDLELARHLRPAEYERYMSGRRRRLQEAIEQEVQAQQAEALREEMERLRQCRICLTAEANALFMNCGHYGACLQCAQRLPAPPHCPFCREPVVRVQQVFRQ</sequence>
<feature type="region of interest" description="Disordered" evidence="8">
    <location>
        <begin position="498"/>
        <end position="529"/>
    </location>
</feature>
<dbReference type="EMBL" id="LGRX02007896">
    <property type="protein sequence ID" value="KAK3274155.1"/>
    <property type="molecule type" value="Genomic_DNA"/>
</dbReference>
<evidence type="ECO:0000259" key="10">
    <source>
        <dbReference type="PROSITE" id="PS50089"/>
    </source>
</evidence>
<dbReference type="SMART" id="SM00612">
    <property type="entry name" value="Kelch"/>
    <property type="match status" value="3"/>
</dbReference>
<accession>A0AAE0GA50</accession>
<comment type="caution">
    <text evidence="11">The sequence shown here is derived from an EMBL/GenBank/DDBJ whole genome shotgun (WGS) entry which is preliminary data.</text>
</comment>
<dbReference type="PROSITE" id="PS50089">
    <property type="entry name" value="ZF_RING_2"/>
    <property type="match status" value="1"/>
</dbReference>
<comment type="similarity">
    <text evidence="5">Belongs to the protein kinase superfamily. Ser/Thr protein kinase family. GCN2 subfamily.</text>
</comment>
<dbReference type="PROSITE" id="PS50011">
    <property type="entry name" value="PROTEIN_KINASE_DOM"/>
    <property type="match status" value="1"/>
</dbReference>
<evidence type="ECO:0000256" key="6">
    <source>
        <dbReference type="PROSITE-ProRule" id="PRU00175"/>
    </source>
</evidence>
<keyword evidence="12" id="KW-1185">Reference proteome</keyword>
<dbReference type="GO" id="GO:0005524">
    <property type="term" value="F:ATP binding"/>
    <property type="evidence" value="ECO:0007669"/>
    <property type="project" value="UniProtKB-KW"/>
</dbReference>
<gene>
    <name evidence="11" type="ORF">CYMTET_17650</name>
</gene>
<dbReference type="Pfam" id="PF00069">
    <property type="entry name" value="Pkinase"/>
    <property type="match status" value="1"/>
</dbReference>
<dbReference type="SUPFAM" id="SSF117281">
    <property type="entry name" value="Kelch motif"/>
    <property type="match status" value="1"/>
</dbReference>
<feature type="coiled-coil region" evidence="7">
    <location>
        <begin position="935"/>
        <end position="967"/>
    </location>
</feature>
<evidence type="ECO:0000256" key="8">
    <source>
        <dbReference type="SAM" id="MobiDB-lite"/>
    </source>
</evidence>
<dbReference type="InterPro" id="IPR011009">
    <property type="entry name" value="Kinase-like_dom_sf"/>
</dbReference>
<name>A0AAE0GA50_9CHLO</name>
<evidence type="ECO:0000259" key="9">
    <source>
        <dbReference type="PROSITE" id="PS50011"/>
    </source>
</evidence>
<dbReference type="Pfam" id="PF13920">
    <property type="entry name" value="zf-C3HC4_3"/>
    <property type="match status" value="1"/>
</dbReference>
<dbReference type="Gene3D" id="1.10.510.10">
    <property type="entry name" value="Transferase(Phosphotransferase) domain 1"/>
    <property type="match status" value="1"/>
</dbReference>
<evidence type="ECO:0000256" key="5">
    <source>
        <dbReference type="ARBA" id="ARBA00037982"/>
    </source>
</evidence>
<proteinExistence type="inferred from homology"/>
<dbReference type="CDD" id="cd00180">
    <property type="entry name" value="PKc"/>
    <property type="match status" value="1"/>
</dbReference>
<evidence type="ECO:0000313" key="12">
    <source>
        <dbReference type="Proteomes" id="UP001190700"/>
    </source>
</evidence>
<dbReference type="GO" id="GO:0004672">
    <property type="term" value="F:protein kinase activity"/>
    <property type="evidence" value="ECO:0007669"/>
    <property type="project" value="InterPro"/>
</dbReference>
<evidence type="ECO:0008006" key="13">
    <source>
        <dbReference type="Google" id="ProtNLM"/>
    </source>
</evidence>
<reference evidence="11 12" key="1">
    <citation type="journal article" date="2015" name="Genome Biol. Evol.">
        <title>Comparative Genomics of a Bacterivorous Green Alga Reveals Evolutionary Causalities and Consequences of Phago-Mixotrophic Mode of Nutrition.</title>
        <authorList>
            <person name="Burns J.A."/>
            <person name="Paasch A."/>
            <person name="Narechania A."/>
            <person name="Kim E."/>
        </authorList>
    </citation>
    <scope>NUCLEOTIDE SEQUENCE [LARGE SCALE GENOMIC DNA]</scope>
    <source>
        <strain evidence="11 12">PLY_AMNH</strain>
    </source>
</reference>
<dbReference type="GO" id="GO:0008270">
    <property type="term" value="F:zinc ion binding"/>
    <property type="evidence" value="ECO:0007669"/>
    <property type="project" value="UniProtKB-KW"/>
</dbReference>
<dbReference type="InterPro" id="IPR000719">
    <property type="entry name" value="Prot_kinase_dom"/>
</dbReference>
<dbReference type="AlphaFoldDB" id="A0AAE0GA50"/>
<dbReference type="InterPro" id="IPR015915">
    <property type="entry name" value="Kelch-typ_b-propeller"/>
</dbReference>
<dbReference type="PROSITE" id="PS00108">
    <property type="entry name" value="PROTEIN_KINASE_ST"/>
    <property type="match status" value="1"/>
</dbReference>
<dbReference type="InterPro" id="IPR008271">
    <property type="entry name" value="Ser/Thr_kinase_AS"/>
</dbReference>
<dbReference type="InterPro" id="IPR006652">
    <property type="entry name" value="Kelch_1"/>
</dbReference>
<keyword evidence="3" id="KW-0418">Kinase</keyword>
<keyword evidence="7" id="KW-0175">Coiled coil</keyword>
<organism evidence="11 12">
    <name type="scientific">Cymbomonas tetramitiformis</name>
    <dbReference type="NCBI Taxonomy" id="36881"/>
    <lineage>
        <taxon>Eukaryota</taxon>
        <taxon>Viridiplantae</taxon>
        <taxon>Chlorophyta</taxon>
        <taxon>Pyramimonadophyceae</taxon>
        <taxon>Pyramimonadales</taxon>
        <taxon>Pyramimonadaceae</taxon>
        <taxon>Cymbomonas</taxon>
    </lineage>
</organism>
<feature type="domain" description="Protein kinase" evidence="9">
    <location>
        <begin position="589"/>
        <end position="826"/>
    </location>
</feature>
<evidence type="ECO:0000256" key="7">
    <source>
        <dbReference type="SAM" id="Coils"/>
    </source>
</evidence>
<evidence type="ECO:0000256" key="2">
    <source>
        <dbReference type="ARBA" id="ARBA00022741"/>
    </source>
</evidence>
<dbReference type="SUPFAM" id="SSF56112">
    <property type="entry name" value="Protein kinase-like (PK-like)"/>
    <property type="match status" value="1"/>
</dbReference>
<dbReference type="GO" id="GO:0005737">
    <property type="term" value="C:cytoplasm"/>
    <property type="evidence" value="ECO:0007669"/>
    <property type="project" value="TreeGrafter"/>
</dbReference>
<evidence type="ECO:0000313" key="11">
    <source>
        <dbReference type="EMBL" id="KAK3274155.1"/>
    </source>
</evidence>
<dbReference type="GO" id="GO:0005634">
    <property type="term" value="C:nucleus"/>
    <property type="evidence" value="ECO:0007669"/>
    <property type="project" value="TreeGrafter"/>
</dbReference>
<dbReference type="SUPFAM" id="SSF57850">
    <property type="entry name" value="RING/U-box"/>
    <property type="match status" value="1"/>
</dbReference>
<dbReference type="Proteomes" id="UP001190700">
    <property type="component" value="Unassembled WGS sequence"/>
</dbReference>
<dbReference type="Gene3D" id="2.120.10.80">
    <property type="entry name" value="Kelch-type beta propeller"/>
    <property type="match status" value="1"/>
</dbReference>
<keyword evidence="6" id="KW-0863">Zinc-finger</keyword>
<keyword evidence="1" id="KW-0808">Transferase</keyword>
<evidence type="ECO:0000256" key="1">
    <source>
        <dbReference type="ARBA" id="ARBA00022679"/>
    </source>
</evidence>
<dbReference type="InterPro" id="IPR050339">
    <property type="entry name" value="CC_SR_Kinase"/>
</dbReference>
<dbReference type="InterPro" id="IPR001841">
    <property type="entry name" value="Znf_RING"/>
</dbReference>
<keyword evidence="6" id="KW-0862">Zinc</keyword>
<dbReference type="InterPro" id="IPR013083">
    <property type="entry name" value="Znf_RING/FYVE/PHD"/>
</dbReference>
<protein>
    <recommendedName>
        <fullName evidence="13">RING-type domain-containing protein</fullName>
    </recommendedName>
</protein>
<dbReference type="SMART" id="SM00220">
    <property type="entry name" value="S_TKc"/>
    <property type="match status" value="1"/>
</dbReference>
<dbReference type="Gene3D" id="3.30.40.10">
    <property type="entry name" value="Zinc/RING finger domain, C3HC4 (zinc finger)"/>
    <property type="match status" value="1"/>
</dbReference>
<feature type="domain" description="RING-type" evidence="10">
    <location>
        <begin position="960"/>
        <end position="998"/>
    </location>
</feature>
<keyword evidence="4" id="KW-0067">ATP-binding</keyword>
<keyword evidence="2" id="KW-0547">Nucleotide-binding</keyword>
<keyword evidence="6" id="KW-0479">Metal-binding</keyword>
<evidence type="ECO:0000256" key="4">
    <source>
        <dbReference type="ARBA" id="ARBA00022840"/>
    </source>
</evidence>
<dbReference type="SMART" id="SM00184">
    <property type="entry name" value="RING"/>
    <property type="match status" value="1"/>
</dbReference>
<dbReference type="Pfam" id="PF01344">
    <property type="entry name" value="Kelch_1"/>
    <property type="match status" value="3"/>
</dbReference>
<dbReference type="Gene3D" id="3.30.200.20">
    <property type="entry name" value="Phosphorylase Kinase, domain 1"/>
    <property type="match status" value="1"/>
</dbReference>